<dbReference type="EMBL" id="BMQL01000011">
    <property type="protein sequence ID" value="GGR09411.1"/>
    <property type="molecule type" value="Genomic_DNA"/>
</dbReference>
<comment type="caution">
    <text evidence="1">The sequence shown here is derived from an EMBL/GenBank/DDBJ whole genome shotgun (WGS) entry which is preliminary data.</text>
</comment>
<proteinExistence type="predicted"/>
<reference evidence="1" key="2">
    <citation type="submission" date="2020-09" db="EMBL/GenBank/DDBJ databases">
        <authorList>
            <person name="Sun Q."/>
            <person name="Ohkuma M."/>
        </authorList>
    </citation>
    <scope>NUCLEOTIDE SEQUENCE</scope>
    <source>
        <strain evidence="1">JCM 31311</strain>
    </source>
</reference>
<sequence>MVVLAGTAADDEAGNGEVSGVKVMATSGTAMASAPSGISRPSR</sequence>
<protein>
    <submittedName>
        <fullName evidence="1">Uncharacterized protein</fullName>
    </submittedName>
</protein>
<keyword evidence="2" id="KW-1185">Reference proteome</keyword>
<dbReference type="Proteomes" id="UP000603865">
    <property type="component" value="Unassembled WGS sequence"/>
</dbReference>
<gene>
    <name evidence="1" type="ORF">GCM10008957_22670</name>
</gene>
<reference evidence="1" key="1">
    <citation type="journal article" date="2014" name="Int. J. Syst. Evol. Microbiol.">
        <title>Complete genome sequence of Corynebacterium casei LMG S-19264T (=DSM 44701T), isolated from a smear-ripened cheese.</title>
        <authorList>
            <consortium name="US DOE Joint Genome Institute (JGI-PGF)"/>
            <person name="Walter F."/>
            <person name="Albersmeier A."/>
            <person name="Kalinowski J."/>
            <person name="Ruckert C."/>
        </authorList>
    </citation>
    <scope>NUCLEOTIDE SEQUENCE</scope>
    <source>
        <strain evidence="1">JCM 31311</strain>
    </source>
</reference>
<name>A0A918F5D2_9DEIO</name>
<organism evidence="1 2">
    <name type="scientific">Deinococcus ruber</name>
    <dbReference type="NCBI Taxonomy" id="1848197"/>
    <lineage>
        <taxon>Bacteria</taxon>
        <taxon>Thermotogati</taxon>
        <taxon>Deinococcota</taxon>
        <taxon>Deinococci</taxon>
        <taxon>Deinococcales</taxon>
        <taxon>Deinococcaceae</taxon>
        <taxon>Deinococcus</taxon>
    </lineage>
</organism>
<accession>A0A918F5D2</accession>
<evidence type="ECO:0000313" key="1">
    <source>
        <dbReference type="EMBL" id="GGR09411.1"/>
    </source>
</evidence>
<dbReference type="AlphaFoldDB" id="A0A918F5D2"/>
<evidence type="ECO:0000313" key="2">
    <source>
        <dbReference type="Proteomes" id="UP000603865"/>
    </source>
</evidence>